<evidence type="ECO:0000313" key="8">
    <source>
        <dbReference type="Proteomes" id="UP000664109"/>
    </source>
</evidence>
<dbReference type="PROSITE" id="PS52009">
    <property type="entry name" value="GH84"/>
    <property type="match status" value="1"/>
</dbReference>
<dbReference type="InterPro" id="IPR011496">
    <property type="entry name" value="O-GlcNAcase_cat"/>
</dbReference>
<comment type="caution">
    <text evidence="7">The sequence shown here is derived from an EMBL/GenBank/DDBJ whole genome shotgun (WGS) entry which is preliminary data.</text>
</comment>
<dbReference type="Gene3D" id="2.60.120.260">
    <property type="entry name" value="Galactose-binding domain-like"/>
    <property type="match status" value="1"/>
</dbReference>
<dbReference type="SUPFAM" id="SSF51445">
    <property type="entry name" value="(Trans)glycosidases"/>
    <property type="match status" value="1"/>
</dbReference>
<dbReference type="PROSITE" id="PS51318">
    <property type="entry name" value="TAT"/>
    <property type="match status" value="1"/>
</dbReference>
<dbReference type="EMBL" id="JAFEJA010000001">
    <property type="protein sequence ID" value="MBM9618398.1"/>
    <property type="molecule type" value="Genomic_DNA"/>
</dbReference>
<evidence type="ECO:0000256" key="3">
    <source>
        <dbReference type="PROSITE-ProRule" id="PRU01353"/>
    </source>
</evidence>
<dbReference type="InterPro" id="IPR017853">
    <property type="entry name" value="GH"/>
</dbReference>
<comment type="similarity">
    <text evidence="3">Belongs to the glycosyl hydrolase 84 family.</text>
</comment>
<dbReference type="PANTHER" id="PTHR13170">
    <property type="entry name" value="O-GLCNACASE"/>
    <property type="match status" value="1"/>
</dbReference>
<feature type="domain" description="F5/8 type C" evidence="5">
    <location>
        <begin position="661"/>
        <end position="806"/>
    </location>
</feature>
<feature type="active site" description="Proton donor" evidence="3">
    <location>
        <position position="316"/>
    </location>
</feature>
<name>A0ABS2UM33_9ACTN</name>
<keyword evidence="8" id="KW-1185">Reference proteome</keyword>
<dbReference type="InterPro" id="IPR051822">
    <property type="entry name" value="Glycosyl_Hydrolase_84"/>
</dbReference>
<keyword evidence="2 3" id="KW-0326">Glycosidase</keyword>
<keyword evidence="4" id="KW-0732">Signal</keyword>
<evidence type="ECO:0000256" key="2">
    <source>
        <dbReference type="ARBA" id="ARBA00023295"/>
    </source>
</evidence>
<feature type="signal peptide" evidence="4">
    <location>
        <begin position="1"/>
        <end position="31"/>
    </location>
</feature>
<evidence type="ECO:0000259" key="6">
    <source>
        <dbReference type="PROSITE" id="PS52009"/>
    </source>
</evidence>
<dbReference type="PANTHER" id="PTHR13170:SF16">
    <property type="entry name" value="PROTEIN O-GLCNACASE"/>
    <property type="match status" value="1"/>
</dbReference>
<dbReference type="Gene3D" id="1.20.58.460">
    <property type="entry name" value="Hyaluronidase post-catalytic domain-like"/>
    <property type="match status" value="1"/>
</dbReference>
<organism evidence="7 8">
    <name type="scientific">Streptomyces zhihengii</name>
    <dbReference type="NCBI Taxonomy" id="1818004"/>
    <lineage>
        <taxon>Bacteria</taxon>
        <taxon>Bacillati</taxon>
        <taxon>Actinomycetota</taxon>
        <taxon>Actinomycetes</taxon>
        <taxon>Kitasatosporales</taxon>
        <taxon>Streptomycetaceae</taxon>
        <taxon>Streptomyces</taxon>
    </lineage>
</organism>
<dbReference type="Gene3D" id="3.20.20.80">
    <property type="entry name" value="Glycosidases"/>
    <property type="match status" value="1"/>
</dbReference>
<dbReference type="InterPro" id="IPR006311">
    <property type="entry name" value="TAT_signal"/>
</dbReference>
<keyword evidence="1 3" id="KW-0378">Hydrolase</keyword>
<dbReference type="Pfam" id="PF00754">
    <property type="entry name" value="F5_F8_type_C"/>
    <property type="match status" value="1"/>
</dbReference>
<evidence type="ECO:0000313" key="7">
    <source>
        <dbReference type="EMBL" id="MBM9618398.1"/>
    </source>
</evidence>
<protein>
    <submittedName>
        <fullName evidence="7">Beta-N-acetylglucosaminidase domain-containing protein</fullName>
    </submittedName>
</protein>
<evidence type="ECO:0000259" key="5">
    <source>
        <dbReference type="PROSITE" id="PS50022"/>
    </source>
</evidence>
<feature type="domain" description="GH84" evidence="6">
    <location>
        <begin position="201"/>
        <end position="484"/>
    </location>
</feature>
<accession>A0ABS2UM33</accession>
<proteinExistence type="inferred from homology"/>
<dbReference type="SUPFAM" id="SSF55545">
    <property type="entry name" value="beta-N-acetylhexosaminidase-like domain"/>
    <property type="match status" value="1"/>
</dbReference>
<gene>
    <name evidence="7" type="ORF">JE024_06490</name>
</gene>
<feature type="chain" id="PRO_5045794988" evidence="4">
    <location>
        <begin position="32"/>
        <end position="809"/>
    </location>
</feature>
<dbReference type="InterPro" id="IPR008979">
    <property type="entry name" value="Galactose-bd-like_sf"/>
</dbReference>
<dbReference type="Gene3D" id="3.30.379.10">
    <property type="entry name" value="Chitobiase/beta-hexosaminidase domain 2-like"/>
    <property type="match status" value="1"/>
</dbReference>
<dbReference type="InterPro" id="IPR015882">
    <property type="entry name" value="HEX_bac_N"/>
</dbReference>
<dbReference type="PROSITE" id="PS50022">
    <property type="entry name" value="FA58C_3"/>
    <property type="match status" value="1"/>
</dbReference>
<dbReference type="Proteomes" id="UP000664109">
    <property type="component" value="Unassembled WGS sequence"/>
</dbReference>
<dbReference type="SUPFAM" id="SSF49785">
    <property type="entry name" value="Galactose-binding domain-like"/>
    <property type="match status" value="1"/>
</dbReference>
<evidence type="ECO:0000256" key="1">
    <source>
        <dbReference type="ARBA" id="ARBA00022801"/>
    </source>
</evidence>
<dbReference type="InterPro" id="IPR029018">
    <property type="entry name" value="Hex-like_dom2"/>
</dbReference>
<evidence type="ECO:0000256" key="4">
    <source>
        <dbReference type="SAM" id="SignalP"/>
    </source>
</evidence>
<dbReference type="InterPro" id="IPR000421">
    <property type="entry name" value="FA58C"/>
</dbReference>
<dbReference type="Pfam" id="PF02838">
    <property type="entry name" value="Glyco_hydro_20b"/>
    <property type="match status" value="1"/>
</dbReference>
<dbReference type="Pfam" id="PF07555">
    <property type="entry name" value="NAGidase"/>
    <property type="match status" value="1"/>
</dbReference>
<sequence>MRNRRAALGVHFALASALAMGLLTHSPTAEAAPAPLPPVTPTPQSIARSGGDAVVTGRVLVVADGDTDTAARTRLVTELRSHGADRVDVVAPGAVPAAARGLLTVRLGPAGRPDIAGALAGTAVPDTAEGYAVRVEGGRDRRITLAGHDAAGQFYAVQTLRQLFVPADGDDRRPAATPRAPGPDREWRVAGAAVSDHPDMPLRGTIEGFYGAPWTHAERLDQMDFYGDVKANTYIYAPKDDPYHRGKWREPYPADKLAELGELVRRATDNHVRFTFAVSPGESVCYSDPADRTALKAKLQALYDLGTRAFSVPLDDISYTRWNCPGDQSAYGAPGRAAAARAQVDLLNDVQRDFVASHPGTAPLQTVPTEYGDLTDTAYKQTLRAGLDPAVVMMWTGTDVVPPKITVDEADRASALFGRKVFVWDNYPVNDFGNTSGRLLLAPYAQREAGLSRHLSGIVANPMNQPYASKVAVFGVADFTWNDTAYDPAANLRRAMAHLAGGDRSATEALLVFGDLQHLAPTFGATPWQPQAPALAARVERFWSQWDTGDRAAAVTELRAYAEAIRRAPEVVRGGRVEAGFTTDAAPWLDATALWGEAAVRMLDALDARLEGDAARADELLAVSHDLQRRARDVRIVPARNTWGSVQPKVGDGVLDVFLVQADVRLRLWDAAGGGRNLAVKGTASASGVEQNLDRLAARHVNDGQMGTRWASDYTDAAWVQIALAEPARVAAVTLAWEGACAAEYAVQTSVNGTDWTTVSTQRPGNCGTDVVRLTAGEPVTHVRMQGIRRKTTWGYSLYEMGVYGAPAS</sequence>
<reference evidence="7 8" key="1">
    <citation type="journal article" date="2016" name="Arch. Microbiol.">
        <title>Streptomyces zhihengii sp. nov., isolated from rhizospheric soil of Psammosilene tunicoides.</title>
        <authorList>
            <person name="Huang M.J."/>
            <person name="Fei J.J."/>
            <person name="Salam N."/>
            <person name="Kim C.J."/>
            <person name="Hozzein W.N."/>
            <person name="Xiao M."/>
            <person name="Huang H.Q."/>
            <person name="Li W.J."/>
        </authorList>
    </citation>
    <scope>NUCLEOTIDE SEQUENCE [LARGE SCALE GENOMIC DNA]</scope>
    <source>
        <strain evidence="7 8">YIM T102</strain>
    </source>
</reference>